<feature type="domain" description="CHAT" evidence="1">
    <location>
        <begin position="538"/>
        <end position="805"/>
    </location>
</feature>
<dbReference type="InterPro" id="IPR024983">
    <property type="entry name" value="CHAT_dom"/>
</dbReference>
<evidence type="ECO:0000313" key="3">
    <source>
        <dbReference type="Proteomes" id="UP000661112"/>
    </source>
</evidence>
<dbReference type="Gene3D" id="1.25.40.10">
    <property type="entry name" value="Tetratricopeptide repeat domain"/>
    <property type="match status" value="2"/>
</dbReference>
<dbReference type="SMART" id="SM00028">
    <property type="entry name" value="TPR"/>
    <property type="match status" value="4"/>
</dbReference>
<comment type="caution">
    <text evidence="2">The sequence shown here is derived from an EMBL/GenBank/DDBJ whole genome shotgun (WGS) entry which is preliminary data.</text>
</comment>
<keyword evidence="3" id="KW-1185">Reference proteome</keyword>
<dbReference type="InterPro" id="IPR019734">
    <property type="entry name" value="TPR_rpt"/>
</dbReference>
<evidence type="ECO:0000259" key="1">
    <source>
        <dbReference type="Pfam" id="PF12770"/>
    </source>
</evidence>
<name>A0ABR8DE06_9NOST</name>
<organism evidence="2 3">
    <name type="scientific">Anabaena azotica FACHB-119</name>
    <dbReference type="NCBI Taxonomy" id="947527"/>
    <lineage>
        <taxon>Bacteria</taxon>
        <taxon>Bacillati</taxon>
        <taxon>Cyanobacteriota</taxon>
        <taxon>Cyanophyceae</taxon>
        <taxon>Nostocales</taxon>
        <taxon>Nostocaceae</taxon>
        <taxon>Anabaena</taxon>
        <taxon>Anabaena azotica</taxon>
    </lineage>
</organism>
<dbReference type="PANTHER" id="PTHR10098:SF112">
    <property type="entry name" value="SLR0380 PROTEIN"/>
    <property type="match status" value="1"/>
</dbReference>
<protein>
    <submittedName>
        <fullName evidence="2">CHAT domain-containing protein</fullName>
    </submittedName>
</protein>
<dbReference type="Pfam" id="PF12770">
    <property type="entry name" value="CHAT"/>
    <property type="match status" value="1"/>
</dbReference>
<accession>A0ABR8DE06</accession>
<dbReference type="EMBL" id="JACJSG010000074">
    <property type="protein sequence ID" value="MBD2505233.1"/>
    <property type="molecule type" value="Genomic_DNA"/>
</dbReference>
<dbReference type="SUPFAM" id="SSF48452">
    <property type="entry name" value="TPR-like"/>
    <property type="match status" value="1"/>
</dbReference>
<sequence>MINHRVILAATPNLEIARSLTQQGFSQLYNGEAETALKTWQSAYRAYEQLGNKPGMAGSLINQSLSLQALGSYARACQVLTQALSIEEKICPSSLQRQANISQTLSFLTAVQESPTQDFTLVGLYNLANVLRVLGEPESSYVILQKCLDLAKLSKDTEIQNNLLLNLANTEVILYNQAKSKYQLTDDFTAQTKALILAKSKFDAAQQLYQQLINSPSNISLQAKLNLLKLLLDNKLLLSQDIPLDISISNLVNDIVTNLKQFELLPKIESIYSQLNFSKNLIKIVNNQDIKVKDLTKTNLVSLALSLSQEALANAKKLNNSRAIAYANGILGYLYFTREEPLKAEHSFNEGMLYAQAVQAWDIAYQWQWELARLSQLSGKIEQANQFYATAIKNLDKVRSDILLFNSDIQFGFQEKVEPLYREYIVLLLNRDKSSKSYERQATEIQEQLNFAELENFLRCGRFAENAIEVRNNKSKDLPYIIYLIKLADRVEIIVKTPNDIYRHTVDLAIISEPLTNLLNIIQKTDSVNTKNYEYLSYSQTVYELLFEPIRQYLPTSGQLGFVLDGYFQNLPMSILHDGQQYLFEPYIISIGSSAKQLRQSHFNPTPILVSGVSQIGPSFNNPIVPKDLPPLPQVKREIEDIKRSNPSALTLIDSEFTRDRFQQDIESNSFSTIHLSSHGQFSSDPEQTFVLAWDKPLDIQDLKLSFQNKTNLDLLVLSACQTAKGDRRSFLGIAGVAAQAGARGVLASLWLVDAESTAQLMSKFYDGLNQGLTKAEALHFAQLSLLKSDKYSHPYYWSAFVLVGG</sequence>
<proteinExistence type="predicted"/>
<reference evidence="2 3" key="1">
    <citation type="journal article" date="2020" name="ISME J.">
        <title>Comparative genomics reveals insights into cyanobacterial evolution and habitat adaptation.</title>
        <authorList>
            <person name="Chen M.Y."/>
            <person name="Teng W.K."/>
            <person name="Zhao L."/>
            <person name="Hu C.X."/>
            <person name="Zhou Y.K."/>
            <person name="Han B.P."/>
            <person name="Song L.R."/>
            <person name="Shu W.S."/>
        </authorList>
    </citation>
    <scope>NUCLEOTIDE SEQUENCE [LARGE SCALE GENOMIC DNA]</scope>
    <source>
        <strain evidence="2 3">FACHB-119</strain>
    </source>
</reference>
<dbReference type="Proteomes" id="UP000661112">
    <property type="component" value="Unassembled WGS sequence"/>
</dbReference>
<dbReference type="InterPro" id="IPR011990">
    <property type="entry name" value="TPR-like_helical_dom_sf"/>
</dbReference>
<dbReference type="RefSeq" id="WP_206759017.1">
    <property type="nucleotide sequence ID" value="NZ_JACJSG010000074.1"/>
</dbReference>
<gene>
    <name evidence="2" type="ORF">H6G83_32310</name>
</gene>
<evidence type="ECO:0000313" key="2">
    <source>
        <dbReference type="EMBL" id="MBD2505233.1"/>
    </source>
</evidence>
<dbReference type="PANTHER" id="PTHR10098">
    <property type="entry name" value="RAPSYN-RELATED"/>
    <property type="match status" value="1"/>
</dbReference>